<dbReference type="InterPro" id="IPR015943">
    <property type="entry name" value="WD40/YVTN_repeat-like_dom_sf"/>
</dbReference>
<organism evidence="1 2">
    <name type="scientific">Smittium mucronatum</name>
    <dbReference type="NCBI Taxonomy" id="133383"/>
    <lineage>
        <taxon>Eukaryota</taxon>
        <taxon>Fungi</taxon>
        <taxon>Fungi incertae sedis</taxon>
        <taxon>Zoopagomycota</taxon>
        <taxon>Kickxellomycotina</taxon>
        <taxon>Harpellomycetes</taxon>
        <taxon>Harpellales</taxon>
        <taxon>Legeriomycetaceae</taxon>
        <taxon>Smittium</taxon>
    </lineage>
</organism>
<gene>
    <name evidence="1" type="ORF">AYI68_g170</name>
</gene>
<dbReference type="InterPro" id="IPR036322">
    <property type="entry name" value="WD40_repeat_dom_sf"/>
</dbReference>
<name>A0A1R0H8Z7_9FUNG</name>
<dbReference type="Proteomes" id="UP000187455">
    <property type="component" value="Unassembled WGS sequence"/>
</dbReference>
<dbReference type="EMBL" id="LSSL01000052">
    <property type="protein sequence ID" value="OLY85635.1"/>
    <property type="molecule type" value="Genomic_DNA"/>
</dbReference>
<keyword evidence="2" id="KW-1185">Reference proteome</keyword>
<accession>A0A1R0H8Z7</accession>
<dbReference type="AlphaFoldDB" id="A0A1R0H8Z7"/>
<protein>
    <submittedName>
        <fullName evidence="1">Uncharacterized protein</fullName>
    </submittedName>
</protein>
<dbReference type="Gene3D" id="2.130.10.10">
    <property type="entry name" value="YVTN repeat-like/Quinoprotein amine dehydrogenase"/>
    <property type="match status" value="1"/>
</dbReference>
<sequence length="154" mass="16883">MASFIPERAISKAGIGEFYSKLLYTGSECGEINWFDTRCRSAVGFLAPNPDIFLGNSADSWSAVTAMDFDGKTLAVGDDNGVVWCFDPRFMSREQSSLCYDKFTNGQYVSSVKLIPPTSFEENPSKPDANKDDSGFSRIAVGLSDGQLSLYKLQ</sequence>
<reference evidence="1 2" key="1">
    <citation type="journal article" date="2016" name="Mol. Biol. Evol.">
        <title>Genome-Wide Survey of Gut Fungi (Harpellales) Reveals the First Horizontally Transferred Ubiquitin Gene from a Mosquito Host.</title>
        <authorList>
            <person name="Wang Y."/>
            <person name="White M.M."/>
            <person name="Kvist S."/>
            <person name="Moncalvo J.M."/>
        </authorList>
    </citation>
    <scope>NUCLEOTIDE SEQUENCE [LARGE SCALE GENOMIC DNA]</scope>
    <source>
        <strain evidence="1 2">ALG-7-W6</strain>
    </source>
</reference>
<comment type="caution">
    <text evidence="1">The sequence shown here is derived from an EMBL/GenBank/DDBJ whole genome shotgun (WGS) entry which is preliminary data.</text>
</comment>
<evidence type="ECO:0000313" key="1">
    <source>
        <dbReference type="EMBL" id="OLY85635.1"/>
    </source>
</evidence>
<proteinExistence type="predicted"/>
<dbReference type="SUPFAM" id="SSF50978">
    <property type="entry name" value="WD40 repeat-like"/>
    <property type="match status" value="1"/>
</dbReference>
<evidence type="ECO:0000313" key="2">
    <source>
        <dbReference type="Proteomes" id="UP000187455"/>
    </source>
</evidence>